<evidence type="ECO:0000256" key="4">
    <source>
        <dbReference type="ARBA" id="ARBA00022448"/>
    </source>
</evidence>
<comment type="function">
    <text evidence="13">Required for the insertion and/or proper folding and/or complex formation of integral membrane proteins into the membrane. Involved in integration of membrane proteins that insert both dependently and independently of the Sec translocase complex, as well as at least some lipoproteins. Aids folding of multispanning membrane proteins.</text>
</comment>
<evidence type="ECO:0000256" key="7">
    <source>
        <dbReference type="ARBA" id="ARBA00022927"/>
    </source>
</evidence>
<reference evidence="15 16" key="1">
    <citation type="submission" date="2018-06" db="EMBL/GenBank/DDBJ databases">
        <title>Extensive metabolic versatility and redundancy in microbially diverse, dynamic hydrothermal sediments.</title>
        <authorList>
            <person name="Dombrowski N."/>
            <person name="Teske A."/>
            <person name="Baker B.J."/>
        </authorList>
    </citation>
    <scope>NUCLEOTIDE SEQUENCE [LARGE SCALE GENOMIC DNA]</scope>
    <source>
        <strain evidence="15">B3_G15</strain>
    </source>
</reference>
<keyword evidence="8 13" id="KW-1133">Transmembrane helix</keyword>
<dbReference type="GO" id="GO:0005886">
    <property type="term" value="C:plasma membrane"/>
    <property type="evidence" value="ECO:0007669"/>
    <property type="project" value="UniProtKB-SubCell"/>
</dbReference>
<comment type="subunit">
    <text evidence="13">Interacts with the Sec translocase complex via SecD. Specifically interacts with transmembrane segments of nascent integral membrane proteins during membrane integration.</text>
</comment>
<comment type="subcellular location">
    <subcellularLocation>
        <location evidence="1">Cell inner membrane</location>
        <topology evidence="1">Multi-pass membrane protein</topology>
    </subcellularLocation>
    <subcellularLocation>
        <location evidence="13">Cell membrane</location>
        <topology evidence="13">Multi-pass membrane protein</topology>
    </subcellularLocation>
</comment>
<feature type="domain" description="Membrane insertase YidC/Oxa/ALB C-terminal" evidence="14">
    <location>
        <begin position="307"/>
        <end position="486"/>
    </location>
</feature>
<comment type="caution">
    <text evidence="15">The sequence shown here is derived from an EMBL/GenBank/DDBJ whole genome shotgun (WGS) entry which is preliminary data.</text>
</comment>
<dbReference type="Pfam" id="PF02096">
    <property type="entry name" value="60KD_IMP"/>
    <property type="match status" value="1"/>
</dbReference>
<evidence type="ECO:0000313" key="16">
    <source>
        <dbReference type="Proteomes" id="UP000280417"/>
    </source>
</evidence>
<keyword evidence="6 13" id="KW-0812">Transmembrane</keyword>
<evidence type="ECO:0000256" key="10">
    <source>
        <dbReference type="ARBA" id="ARBA00023186"/>
    </source>
</evidence>
<dbReference type="InterPro" id="IPR028055">
    <property type="entry name" value="YidC/Oxa/ALB_C"/>
</dbReference>
<protein>
    <recommendedName>
        <fullName evidence="3 13">Membrane protein insertase YidC</fullName>
    </recommendedName>
    <alternativeName>
        <fullName evidence="12 13">Foldase YidC</fullName>
    </alternativeName>
    <alternativeName>
        <fullName evidence="11 13">Membrane integrase YidC</fullName>
    </alternativeName>
    <alternativeName>
        <fullName evidence="13">Membrane protein YidC</fullName>
    </alternativeName>
</protein>
<dbReference type="CDD" id="cd20070">
    <property type="entry name" value="5TM_YidC_Alb3"/>
    <property type="match status" value="1"/>
</dbReference>
<dbReference type="Gene3D" id="2.70.98.90">
    <property type="match status" value="1"/>
</dbReference>
<gene>
    <name evidence="13" type="primary">yidC</name>
    <name evidence="15" type="ORF">DRJ04_05305</name>
</gene>
<dbReference type="PRINTS" id="PR00701">
    <property type="entry name" value="60KDINNERMP"/>
</dbReference>
<keyword evidence="7 13" id="KW-0653">Protein transport</keyword>
<dbReference type="InterPro" id="IPR038221">
    <property type="entry name" value="YidC_periplasmic_sf"/>
</dbReference>
<comment type="similarity">
    <text evidence="2 13">Belongs to the OXA1/ALB3/YidC family. Type 1 subfamily.</text>
</comment>
<evidence type="ECO:0000256" key="2">
    <source>
        <dbReference type="ARBA" id="ARBA00010527"/>
    </source>
</evidence>
<sequence>MEKNLILAIVLSITVLMIYNLFFMPNPPLEEEVSEAPLTKEEIKQIEKPLAGEIRPVTLENANLILTINTGQATINSWYLKDKKTELLAKDEVFKFYLKLPGDEVFDFLEKNFEIKEKDDKHLVLFLEDEKKKIRITATFQLSQQGYHIFYNLSVSAPSGTRYFVIFPTTIGKKAGDEERLAFWESKLYKEKEEGTKPEYDSRVKWLGIREKNFLAVMVPLNRVEKGAFKIDSWDSWGFITTEQRTSWVIYAGPQSYPQLRLVNNLIKESIGKDYHLTDALKIGVWGYLSVGITRLLIFFYSFTHSYGIAIILLTLLIYGALSPLTFKQFESMQKMQLIQPELRKIQKKFKGDPKKLQIEMMKVYSKYKINPMSGCLPMFIQLPIIFILYRSLLGFPFAENPSFLWIKNLGKPDIPLLLALAGCMFLQQRISQRLQRSKEQEGITKIMQFFPFFLIFILWSLPSGVMLYWFTSTLISTVQQFFISKKAVSV</sequence>
<dbReference type="HAMAP" id="MF_01810">
    <property type="entry name" value="YidC_type1"/>
    <property type="match status" value="1"/>
</dbReference>
<keyword evidence="10 13" id="KW-0143">Chaperone</keyword>
<accession>A0A662DBQ3</accession>
<feature type="transmembrane region" description="Helical" evidence="13">
    <location>
        <begin position="307"/>
        <end position="327"/>
    </location>
</feature>
<keyword evidence="5 13" id="KW-1003">Cell membrane</keyword>
<dbReference type="InterPro" id="IPR001708">
    <property type="entry name" value="YidC/ALB3/OXA1/COX18"/>
</dbReference>
<feature type="transmembrane region" description="Helical" evidence="13">
    <location>
        <begin position="450"/>
        <end position="471"/>
    </location>
</feature>
<feature type="transmembrane region" description="Helical" evidence="13">
    <location>
        <begin position="370"/>
        <end position="390"/>
    </location>
</feature>
<evidence type="ECO:0000256" key="9">
    <source>
        <dbReference type="ARBA" id="ARBA00023136"/>
    </source>
</evidence>
<evidence type="ECO:0000259" key="14">
    <source>
        <dbReference type="Pfam" id="PF02096"/>
    </source>
</evidence>
<name>A0A662DBQ3_UNCAE</name>
<evidence type="ECO:0000256" key="11">
    <source>
        <dbReference type="ARBA" id="ARBA00033245"/>
    </source>
</evidence>
<feature type="transmembrane region" description="Helical" evidence="13">
    <location>
        <begin position="6"/>
        <end position="23"/>
    </location>
</feature>
<dbReference type="GO" id="GO:0032977">
    <property type="term" value="F:membrane insertase activity"/>
    <property type="evidence" value="ECO:0007669"/>
    <property type="project" value="InterPro"/>
</dbReference>
<organism evidence="15 16">
    <name type="scientific">Aerophobetes bacterium</name>
    <dbReference type="NCBI Taxonomy" id="2030807"/>
    <lineage>
        <taxon>Bacteria</taxon>
        <taxon>Candidatus Aerophobota</taxon>
    </lineage>
</organism>
<feature type="transmembrane region" description="Helical" evidence="13">
    <location>
        <begin position="410"/>
        <end position="429"/>
    </location>
</feature>
<keyword evidence="9 13" id="KW-0472">Membrane</keyword>
<dbReference type="AlphaFoldDB" id="A0A662DBQ3"/>
<evidence type="ECO:0000256" key="6">
    <source>
        <dbReference type="ARBA" id="ARBA00022692"/>
    </source>
</evidence>
<keyword evidence="4 13" id="KW-0813">Transport</keyword>
<evidence type="ECO:0000256" key="13">
    <source>
        <dbReference type="HAMAP-Rule" id="MF_01810"/>
    </source>
</evidence>
<evidence type="ECO:0000256" key="8">
    <source>
        <dbReference type="ARBA" id="ARBA00022989"/>
    </source>
</evidence>
<proteinExistence type="inferred from homology"/>
<dbReference type="GO" id="GO:0051205">
    <property type="term" value="P:protein insertion into membrane"/>
    <property type="evidence" value="ECO:0007669"/>
    <property type="project" value="TreeGrafter"/>
</dbReference>
<evidence type="ECO:0000256" key="12">
    <source>
        <dbReference type="ARBA" id="ARBA00033342"/>
    </source>
</evidence>
<evidence type="ECO:0000256" key="1">
    <source>
        <dbReference type="ARBA" id="ARBA00004429"/>
    </source>
</evidence>
<dbReference type="PANTHER" id="PTHR12428:SF65">
    <property type="entry name" value="CYTOCHROME C OXIDASE ASSEMBLY PROTEIN COX18, MITOCHONDRIAL"/>
    <property type="match status" value="1"/>
</dbReference>
<dbReference type="PANTHER" id="PTHR12428">
    <property type="entry name" value="OXA1"/>
    <property type="match status" value="1"/>
</dbReference>
<evidence type="ECO:0000313" key="15">
    <source>
        <dbReference type="EMBL" id="RLE12905.1"/>
    </source>
</evidence>
<evidence type="ECO:0000256" key="3">
    <source>
        <dbReference type="ARBA" id="ARBA00015325"/>
    </source>
</evidence>
<evidence type="ECO:0000256" key="5">
    <source>
        <dbReference type="ARBA" id="ARBA00022475"/>
    </source>
</evidence>
<dbReference type="InterPro" id="IPR047196">
    <property type="entry name" value="YidC_ALB_C"/>
</dbReference>
<dbReference type="InterPro" id="IPR019998">
    <property type="entry name" value="Membr_insert_YidC"/>
</dbReference>
<dbReference type="EMBL" id="QMQA01000130">
    <property type="protein sequence ID" value="RLE12905.1"/>
    <property type="molecule type" value="Genomic_DNA"/>
</dbReference>
<dbReference type="GO" id="GO:0015031">
    <property type="term" value="P:protein transport"/>
    <property type="evidence" value="ECO:0007669"/>
    <property type="project" value="UniProtKB-KW"/>
</dbReference>
<dbReference type="NCBIfam" id="TIGR03592">
    <property type="entry name" value="yidC_oxa1_cterm"/>
    <property type="match status" value="1"/>
</dbReference>
<dbReference type="Proteomes" id="UP000280417">
    <property type="component" value="Unassembled WGS sequence"/>
</dbReference>